<dbReference type="PATRIC" id="fig|1434123.4.peg.3884"/>
<dbReference type="RefSeq" id="WP_048122824.1">
    <property type="nucleotide sequence ID" value="NZ_CP009520.1"/>
</dbReference>
<feature type="domain" description="L-tryptophan decarboxylase PsiD-like" evidence="3">
    <location>
        <begin position="41"/>
        <end position="183"/>
    </location>
</feature>
<dbReference type="EMBL" id="CP009520">
    <property type="protein sequence ID" value="AKB45433.1"/>
    <property type="molecule type" value="Genomic_DNA"/>
</dbReference>
<dbReference type="InterPro" id="IPR022237">
    <property type="entry name" value="PsiD-like"/>
</dbReference>
<dbReference type="Pfam" id="PF12588">
    <property type="entry name" value="PSDC"/>
    <property type="match status" value="1"/>
</dbReference>
<evidence type="ECO:0000256" key="1">
    <source>
        <dbReference type="ARBA" id="ARBA00022793"/>
    </source>
</evidence>
<dbReference type="GO" id="GO:0004609">
    <property type="term" value="F:phosphatidylserine decarboxylase activity"/>
    <property type="evidence" value="ECO:0007669"/>
    <property type="project" value="UniProtKB-EC"/>
</dbReference>
<dbReference type="Pfam" id="PF02666">
    <property type="entry name" value="PS_Dcarbxylase"/>
    <property type="match status" value="1"/>
</dbReference>
<protein>
    <submittedName>
        <fullName evidence="4">Phosphatidylserine decarboxylase</fullName>
        <ecNumber evidence="4">4.1.1.65</ecNumber>
    </submittedName>
</protein>
<accession>A0A0E3Q719</accession>
<keyword evidence="2 4" id="KW-0456">Lyase</keyword>
<dbReference type="GO" id="GO:0006646">
    <property type="term" value="P:phosphatidylethanolamine biosynthetic process"/>
    <property type="evidence" value="ECO:0007669"/>
    <property type="project" value="TreeGrafter"/>
</dbReference>
<evidence type="ECO:0000256" key="2">
    <source>
        <dbReference type="ARBA" id="ARBA00023239"/>
    </source>
</evidence>
<sequence length="451" mass="51384">MEKTNTAQYRIGEWLPSDQKILNDWLADLIDEVDAEKKPFHPVIQELQELIESDAEIYALVTMMFAQVPKKYEHSVYGKQVRDYKHFLDLLNAIMTKSPTYNDTGCVGFPINAILDWAMGTEGGFAAFLNDKLNAQFKKVLNHWGTFLKSVDSNYVLVEDNNPIKGTKKRRTKQYYWLSDKAMVAMMNMMRQGNPLLRPDEHEKARLEFIETFECDPEKPHYGFACWDDFFTREFRDGKRPTAGEGDDSIIVNACESAPYKIAQGDKEVQLRTKFWIKGQPYSLAHMFDGDERTEQFVGGSVYQAFLSARSYHRWNSPVSGRIVKTKVIDGTYYSETPTEGYDPVAPNDSQGYISEVATRALIFIEADNPKIGLMCFMPIGMAEVSSCDIQVYEGQKVTKGQPIGTFHFGGSTYCLFFRKGVNIEFDLPKDNPPGLNSYNLFVNSKLAIVK</sequence>
<proteinExistence type="predicted"/>
<gene>
    <name evidence="4" type="ORF">MSVAZ_3164</name>
</gene>
<keyword evidence="5" id="KW-1185">Reference proteome</keyword>
<dbReference type="Proteomes" id="UP000033096">
    <property type="component" value="Chromosome"/>
</dbReference>
<organism evidence="4 5">
    <name type="scientific">Methanosarcina vacuolata Z-761</name>
    <dbReference type="NCBI Taxonomy" id="1434123"/>
    <lineage>
        <taxon>Archaea</taxon>
        <taxon>Methanobacteriati</taxon>
        <taxon>Methanobacteriota</taxon>
        <taxon>Stenosarchaea group</taxon>
        <taxon>Methanomicrobia</taxon>
        <taxon>Methanosarcinales</taxon>
        <taxon>Methanosarcinaceae</taxon>
        <taxon>Methanosarcina</taxon>
    </lineage>
</organism>
<dbReference type="HOGENOM" id="CLU_033450_1_0_2"/>
<dbReference type="PANTHER" id="PTHR10067:SF9">
    <property type="entry name" value="PHOSPHATIDYLSERINE DECARBOXYLASE FAMILY PROTEIN (AFU_ORTHOLOGUE AFUA_7G01730)"/>
    <property type="match status" value="1"/>
</dbReference>
<dbReference type="GeneID" id="24811692"/>
<keyword evidence="1" id="KW-0210">Decarboxylase</keyword>
<dbReference type="KEGG" id="mvc:MSVAZ_3164"/>
<evidence type="ECO:0000313" key="4">
    <source>
        <dbReference type="EMBL" id="AKB45433.1"/>
    </source>
</evidence>
<dbReference type="InterPro" id="IPR003817">
    <property type="entry name" value="PS_Dcarbxylase"/>
</dbReference>
<name>A0A0E3Q719_9EURY</name>
<reference evidence="4 5" key="1">
    <citation type="submission" date="2014-07" db="EMBL/GenBank/DDBJ databases">
        <title>Methanogenic archaea and the global carbon cycle.</title>
        <authorList>
            <person name="Henriksen J.R."/>
            <person name="Luke J."/>
            <person name="Reinhart S."/>
            <person name="Benedict M.N."/>
            <person name="Youngblut N.D."/>
            <person name="Metcalf M.E."/>
            <person name="Whitaker R.J."/>
            <person name="Metcalf W.W."/>
        </authorList>
    </citation>
    <scope>NUCLEOTIDE SEQUENCE [LARGE SCALE GENOMIC DNA]</scope>
    <source>
        <strain evidence="4 5">Z-761</strain>
    </source>
</reference>
<evidence type="ECO:0000259" key="3">
    <source>
        <dbReference type="Pfam" id="PF12588"/>
    </source>
</evidence>
<evidence type="ECO:0000313" key="5">
    <source>
        <dbReference type="Proteomes" id="UP000033096"/>
    </source>
</evidence>
<dbReference type="STRING" id="1434123.MSVAZ_3164"/>
<dbReference type="EC" id="4.1.1.65" evidence="4"/>
<dbReference type="AlphaFoldDB" id="A0A0E3Q719"/>
<dbReference type="PANTHER" id="PTHR10067">
    <property type="entry name" value="PHOSPHATIDYLSERINE DECARBOXYLASE"/>
    <property type="match status" value="1"/>
</dbReference>